<keyword evidence="4 7" id="KW-0812">Transmembrane</keyword>
<proteinExistence type="inferred from homology"/>
<dbReference type="Pfam" id="PF02472">
    <property type="entry name" value="ExbD"/>
    <property type="match status" value="1"/>
</dbReference>
<dbReference type="AlphaFoldDB" id="A0A1S8DCT3"/>
<dbReference type="STRING" id="254161.SAMN05216256_10580"/>
<evidence type="ECO:0000256" key="7">
    <source>
        <dbReference type="RuleBase" id="RU003879"/>
    </source>
</evidence>
<dbReference type="GO" id="GO:0015031">
    <property type="term" value="P:protein transport"/>
    <property type="evidence" value="ECO:0007669"/>
    <property type="project" value="UniProtKB-KW"/>
</dbReference>
<comment type="subcellular location">
    <subcellularLocation>
        <location evidence="1">Cell membrane</location>
        <topology evidence="1">Single-pass membrane protein</topology>
    </subcellularLocation>
    <subcellularLocation>
        <location evidence="7">Cell membrane</location>
        <topology evidence="7">Single-pass type II membrane protein</topology>
    </subcellularLocation>
</comment>
<evidence type="ECO:0000313" key="10">
    <source>
        <dbReference type="Proteomes" id="UP000242847"/>
    </source>
</evidence>
<evidence type="ECO:0000256" key="5">
    <source>
        <dbReference type="ARBA" id="ARBA00022989"/>
    </source>
</evidence>
<sequence length="142" mass="15638">MKLVAENTHRKDNGDDALIPLINIVFLMLIFFMVAGQISKSDAAFVSPPESISEAYVDDEALQILLDADKQLWLNDEQIALDDIDAPLIAAFEQVEDPDSFSLAIKADGDVPVEALQALMQRIKAAGFRRITLLTQPGEEQP</sequence>
<dbReference type="InterPro" id="IPR003400">
    <property type="entry name" value="ExbD"/>
</dbReference>
<evidence type="ECO:0000256" key="2">
    <source>
        <dbReference type="ARBA" id="ARBA00005811"/>
    </source>
</evidence>
<name>A0A1S8DCT3_9GAMM</name>
<evidence type="ECO:0000256" key="3">
    <source>
        <dbReference type="ARBA" id="ARBA00022475"/>
    </source>
</evidence>
<dbReference type="Proteomes" id="UP000242847">
    <property type="component" value="Unassembled WGS sequence"/>
</dbReference>
<dbReference type="OrthoDB" id="9798629at2"/>
<dbReference type="GO" id="GO:0022857">
    <property type="term" value="F:transmembrane transporter activity"/>
    <property type="evidence" value="ECO:0007669"/>
    <property type="project" value="InterPro"/>
</dbReference>
<accession>A0A1S8DCT3</accession>
<dbReference type="RefSeq" id="WP_083728742.1">
    <property type="nucleotide sequence ID" value="NZ_FOUD01000005.1"/>
</dbReference>
<keyword evidence="5 8" id="KW-1133">Transmembrane helix</keyword>
<keyword evidence="3" id="KW-1003">Cell membrane</keyword>
<gene>
    <name evidence="9" type="ORF">BXT89_16215</name>
</gene>
<evidence type="ECO:0000256" key="8">
    <source>
        <dbReference type="SAM" id="Phobius"/>
    </source>
</evidence>
<protein>
    <recommendedName>
        <fullName evidence="11">Biopolymer transporter ExbD</fullName>
    </recommendedName>
</protein>
<comment type="caution">
    <text evidence="9">The sequence shown here is derived from an EMBL/GenBank/DDBJ whole genome shotgun (WGS) entry which is preliminary data.</text>
</comment>
<comment type="similarity">
    <text evidence="2 7">Belongs to the ExbD/TolR family.</text>
</comment>
<dbReference type="GO" id="GO:0005886">
    <property type="term" value="C:plasma membrane"/>
    <property type="evidence" value="ECO:0007669"/>
    <property type="project" value="UniProtKB-SubCell"/>
</dbReference>
<evidence type="ECO:0000256" key="1">
    <source>
        <dbReference type="ARBA" id="ARBA00004162"/>
    </source>
</evidence>
<dbReference type="PANTHER" id="PTHR30558">
    <property type="entry name" value="EXBD MEMBRANE COMPONENT OF PMF-DRIVEN MACROMOLECULE IMPORT SYSTEM"/>
    <property type="match status" value="1"/>
</dbReference>
<keyword evidence="10" id="KW-1185">Reference proteome</keyword>
<dbReference type="EMBL" id="MUBC01000047">
    <property type="protein sequence ID" value="ONM42791.1"/>
    <property type="molecule type" value="Genomic_DNA"/>
</dbReference>
<reference evidence="9 10" key="1">
    <citation type="submission" date="2017-01" db="EMBL/GenBank/DDBJ databases">
        <title>Draft genome sequence of Pseudomonas pachastrellae type strain CCUG 46540T from a deep sea.</title>
        <authorList>
            <person name="Gomila M."/>
            <person name="Mulet M."/>
            <person name="Lalucat J."/>
            <person name="Garcia-Valdes E."/>
        </authorList>
    </citation>
    <scope>NUCLEOTIDE SEQUENCE [LARGE SCALE GENOMIC DNA]</scope>
    <source>
        <strain evidence="9 10">CCUG 46540</strain>
    </source>
</reference>
<keyword evidence="7" id="KW-0653">Protein transport</keyword>
<keyword evidence="6 8" id="KW-0472">Membrane</keyword>
<organism evidence="9 10">
    <name type="scientific">Halopseudomonas pachastrellae</name>
    <dbReference type="NCBI Taxonomy" id="254161"/>
    <lineage>
        <taxon>Bacteria</taxon>
        <taxon>Pseudomonadati</taxon>
        <taxon>Pseudomonadota</taxon>
        <taxon>Gammaproteobacteria</taxon>
        <taxon>Pseudomonadales</taxon>
        <taxon>Pseudomonadaceae</taxon>
        <taxon>Halopseudomonas</taxon>
    </lineage>
</organism>
<keyword evidence="7" id="KW-0813">Transport</keyword>
<evidence type="ECO:0008006" key="11">
    <source>
        <dbReference type="Google" id="ProtNLM"/>
    </source>
</evidence>
<evidence type="ECO:0000256" key="4">
    <source>
        <dbReference type="ARBA" id="ARBA00022692"/>
    </source>
</evidence>
<dbReference type="Gene3D" id="3.30.420.270">
    <property type="match status" value="1"/>
</dbReference>
<feature type="transmembrane region" description="Helical" evidence="8">
    <location>
        <begin position="17"/>
        <end position="35"/>
    </location>
</feature>
<evidence type="ECO:0000256" key="6">
    <source>
        <dbReference type="ARBA" id="ARBA00023136"/>
    </source>
</evidence>
<evidence type="ECO:0000313" key="9">
    <source>
        <dbReference type="EMBL" id="ONM42791.1"/>
    </source>
</evidence>